<protein>
    <recommendedName>
        <fullName evidence="4">O-antigen ligase domain-containing protein</fullName>
    </recommendedName>
</protein>
<evidence type="ECO:0000256" key="1">
    <source>
        <dbReference type="SAM" id="Phobius"/>
    </source>
</evidence>
<name>A0ABT0CE02_THEVL</name>
<evidence type="ECO:0000313" key="3">
    <source>
        <dbReference type="Proteomes" id="UP000830835"/>
    </source>
</evidence>
<evidence type="ECO:0000313" key="2">
    <source>
        <dbReference type="EMBL" id="MCJ2544008.1"/>
    </source>
</evidence>
<sequence length="447" mass="49036">MNQLVLPAATVAYVQRREKQRQFVVWAVFFIYFLSLIEGPLRKWFLPELAGPLTLLRDPFVIALYLYCLSNGWILRKGLGGLWLGFAVLTSWFGLIQFVINGLPITGWILGVRTYWLYMPLAFVIAKSFRREDVMRFLRLNLWIALPYALLVASQYNAGAAAFINRGVGGDESAAVGVSDGILRPFGLFTYTGPNVQFTAAMIAMYTAVFLAEPKERPPLPWFVAMALAVATMSVLTGSRSIYFSAAIILGLTILGMLATRLTTQSLLKIAGIITFVVLAGVLLVEFFPDMLAAMDARFARAARSEGSLWVRAFSGLTRPFDALGTAPLFGYGIGVGAPGVARFIGLAPLIYGESDLQRNINELGLLFGVIMIAFRFGTVSWVVLTTVRIAQRGLSVGLPLAGLTFEPLLVGQITHSPLNSFLVWISVGLIVSLMNSMLRNHNDALY</sequence>
<comment type="caution">
    <text evidence="2">The sequence shown here is derived from an EMBL/GenBank/DDBJ whole genome shotgun (WGS) entry which is preliminary data.</text>
</comment>
<feature type="transmembrane region" description="Helical" evidence="1">
    <location>
        <begin position="422"/>
        <end position="439"/>
    </location>
</feature>
<feature type="transmembrane region" description="Helical" evidence="1">
    <location>
        <begin position="195"/>
        <end position="212"/>
    </location>
</feature>
<feature type="transmembrane region" description="Helical" evidence="1">
    <location>
        <begin position="242"/>
        <end position="260"/>
    </location>
</feature>
<feature type="transmembrane region" description="Helical" evidence="1">
    <location>
        <begin position="329"/>
        <end position="352"/>
    </location>
</feature>
<keyword evidence="3" id="KW-1185">Reference proteome</keyword>
<gene>
    <name evidence="2" type="ORF">JX360_14035</name>
</gene>
<feature type="transmembrane region" description="Helical" evidence="1">
    <location>
        <begin position="138"/>
        <end position="156"/>
    </location>
</feature>
<evidence type="ECO:0008006" key="4">
    <source>
        <dbReference type="Google" id="ProtNLM"/>
    </source>
</evidence>
<accession>A0ABT0CE02</accession>
<feature type="transmembrane region" description="Helical" evidence="1">
    <location>
        <begin position="267"/>
        <end position="288"/>
    </location>
</feature>
<feature type="transmembrane region" description="Helical" evidence="1">
    <location>
        <begin position="59"/>
        <end position="75"/>
    </location>
</feature>
<feature type="transmembrane region" description="Helical" evidence="1">
    <location>
        <begin position="364"/>
        <end position="384"/>
    </location>
</feature>
<reference evidence="2" key="1">
    <citation type="submission" date="2021-02" db="EMBL/GenBank/DDBJ databases">
        <title>The CRISPR/cas machinery reduction and long-range gene transfer in the hot spring cyanobacterium Synechococcus.</title>
        <authorList>
            <person name="Dvorak P."/>
            <person name="Jahodarova E."/>
            <person name="Hasler P."/>
            <person name="Poulickova A."/>
        </authorList>
    </citation>
    <scope>NUCLEOTIDE SEQUENCE</scope>
    <source>
        <strain evidence="2">Rupite</strain>
    </source>
</reference>
<dbReference type="RefSeq" id="WP_244352139.1">
    <property type="nucleotide sequence ID" value="NZ_JAFIRA010000043.1"/>
</dbReference>
<keyword evidence="1" id="KW-0812">Transmembrane</keyword>
<feature type="transmembrane region" description="Helical" evidence="1">
    <location>
        <begin position="82"/>
        <end position="100"/>
    </location>
</feature>
<dbReference type="Proteomes" id="UP000830835">
    <property type="component" value="Unassembled WGS sequence"/>
</dbReference>
<proteinExistence type="predicted"/>
<feature type="transmembrane region" description="Helical" evidence="1">
    <location>
        <begin position="106"/>
        <end position="126"/>
    </location>
</feature>
<dbReference type="EMBL" id="JAFIRA010000043">
    <property type="protein sequence ID" value="MCJ2544008.1"/>
    <property type="molecule type" value="Genomic_DNA"/>
</dbReference>
<keyword evidence="1" id="KW-0472">Membrane</keyword>
<feature type="transmembrane region" description="Helical" evidence="1">
    <location>
        <begin position="23"/>
        <end position="39"/>
    </location>
</feature>
<feature type="transmembrane region" description="Helical" evidence="1">
    <location>
        <begin position="219"/>
        <end position="236"/>
    </location>
</feature>
<organism evidence="2 3">
    <name type="scientific">Thermostichus vulcanus str. 'Rupite'</name>
    <dbReference type="NCBI Taxonomy" id="2813851"/>
    <lineage>
        <taxon>Bacteria</taxon>
        <taxon>Bacillati</taxon>
        <taxon>Cyanobacteriota</taxon>
        <taxon>Cyanophyceae</taxon>
        <taxon>Thermostichales</taxon>
        <taxon>Thermostichaceae</taxon>
        <taxon>Thermostichus</taxon>
    </lineage>
</organism>
<keyword evidence="1" id="KW-1133">Transmembrane helix</keyword>